<accession>A0A5C6RX22</accession>
<feature type="domain" description="3-deoxy-D-manno-octulosonic-acid transferase N-terminal" evidence="9">
    <location>
        <begin position="45"/>
        <end position="206"/>
    </location>
</feature>
<dbReference type="Gene3D" id="3.40.50.2000">
    <property type="entry name" value="Glycogen Phosphorylase B"/>
    <property type="match status" value="1"/>
</dbReference>
<evidence type="ECO:0000313" key="10">
    <source>
        <dbReference type="EMBL" id="TXB66851.1"/>
    </source>
</evidence>
<dbReference type="Proteomes" id="UP000321721">
    <property type="component" value="Unassembled WGS sequence"/>
</dbReference>
<evidence type="ECO:0000256" key="4">
    <source>
        <dbReference type="ARBA" id="ARBA00022679"/>
    </source>
</evidence>
<comment type="function">
    <text evidence="8">Involved in lipopolysaccharide (LPS) biosynthesis. Catalyzes the transfer of 3-deoxy-D-manno-octulosonate (Kdo) residue(s) from CMP-Kdo to lipid IV(A), the tetraacyldisaccharide-1,4'-bisphosphate precursor of lipid A.</text>
</comment>
<evidence type="ECO:0000256" key="1">
    <source>
        <dbReference type="ARBA" id="ARBA00004713"/>
    </source>
</evidence>
<dbReference type="Pfam" id="PF04413">
    <property type="entry name" value="Glycos_transf_N"/>
    <property type="match status" value="1"/>
</dbReference>
<name>A0A5C6RX22_9FLAO</name>
<dbReference type="AlphaFoldDB" id="A0A5C6RX22"/>
<dbReference type="InterPro" id="IPR007507">
    <property type="entry name" value="Glycos_transf_N"/>
</dbReference>
<evidence type="ECO:0000256" key="8">
    <source>
        <dbReference type="RuleBase" id="RU365103"/>
    </source>
</evidence>
<dbReference type="GO" id="GO:0009245">
    <property type="term" value="P:lipid A biosynthetic process"/>
    <property type="evidence" value="ECO:0007669"/>
    <property type="project" value="TreeGrafter"/>
</dbReference>
<dbReference type="GO" id="GO:0043842">
    <property type="term" value="F:Kdo transferase activity"/>
    <property type="evidence" value="ECO:0007669"/>
    <property type="project" value="UniProtKB-EC"/>
</dbReference>
<proteinExistence type="inferred from homology"/>
<dbReference type="RefSeq" id="WP_147097854.1">
    <property type="nucleotide sequence ID" value="NZ_VOOS01000001.1"/>
</dbReference>
<keyword evidence="8" id="KW-1003">Cell membrane</keyword>
<comment type="similarity">
    <text evidence="8">Belongs to the glycosyltransferase group 1 family.</text>
</comment>
<sequence length="404" mass="46390">MKLIYQISVLSYSSLIHIASFFNPKAKQWVEGRKNIFNLIASTIKPSDKIAWFHCASLGEFEQGKPVIEGFKKKYPDHKILITFFSPSGYELRKNYGNADYVFYLPIDTKKNAKKFIKTIQPNVAFFVKYEFWNFYLEELFNKKIPTYLISGVFRKNQLFFKWYGAWYKKMLAYFNHFFLQNKASENLLKEIGYSNATISGDTRFDRVYENSLSPEELPIIKAFKSDQKIIIGGSSWPEEENILAKYYQSNQSNFKLIIAPHNISENHIQQIEKLFNNNCIRHSEATLKNIGTQNVLIIDNIGILSNIYQYTDIALIGGGFTGALHNILEPTSFGNTIFFGPKHQKFHEAQNLINAGGAITISTEFDFAKSINEIIPKLDIIKKQNIAFIANNKGATNIILSKV</sequence>
<dbReference type="PANTHER" id="PTHR42755:SF1">
    <property type="entry name" value="3-DEOXY-D-MANNO-OCTULOSONIC ACID TRANSFERASE, MITOCHONDRIAL-RELATED"/>
    <property type="match status" value="1"/>
</dbReference>
<dbReference type="UniPathway" id="UPA00958"/>
<evidence type="ECO:0000256" key="5">
    <source>
        <dbReference type="ARBA" id="ARBA00031445"/>
    </source>
</evidence>
<dbReference type="OrthoDB" id="9789797at2"/>
<evidence type="ECO:0000256" key="3">
    <source>
        <dbReference type="ARBA" id="ARBA00019077"/>
    </source>
</evidence>
<evidence type="ECO:0000256" key="6">
    <source>
        <dbReference type="ARBA" id="ARBA00049183"/>
    </source>
</evidence>
<evidence type="ECO:0000313" key="11">
    <source>
        <dbReference type="Proteomes" id="UP000321721"/>
    </source>
</evidence>
<comment type="catalytic activity">
    <reaction evidence="6 8">
        <text>lipid IVA (E. coli) + CMP-3-deoxy-beta-D-manno-octulosonate = alpha-Kdo-(2-&gt;6)-lipid IVA (E. coli) + CMP + H(+)</text>
        <dbReference type="Rhea" id="RHEA:28066"/>
        <dbReference type="ChEBI" id="CHEBI:15378"/>
        <dbReference type="ChEBI" id="CHEBI:58603"/>
        <dbReference type="ChEBI" id="CHEBI:60364"/>
        <dbReference type="ChEBI" id="CHEBI:60377"/>
        <dbReference type="ChEBI" id="CHEBI:85987"/>
        <dbReference type="EC" id="2.4.99.12"/>
    </reaction>
</comment>
<reference evidence="10 11" key="1">
    <citation type="submission" date="2019-08" db="EMBL/GenBank/DDBJ databases">
        <title>Genome of Vicingus serpentipes NCIMB 15042.</title>
        <authorList>
            <person name="Bowman J.P."/>
        </authorList>
    </citation>
    <scope>NUCLEOTIDE SEQUENCE [LARGE SCALE GENOMIC DNA]</scope>
    <source>
        <strain evidence="10 11">NCIMB 15042</strain>
    </source>
</reference>
<organism evidence="10 11">
    <name type="scientific">Vicingus serpentipes</name>
    <dbReference type="NCBI Taxonomy" id="1926625"/>
    <lineage>
        <taxon>Bacteria</taxon>
        <taxon>Pseudomonadati</taxon>
        <taxon>Bacteroidota</taxon>
        <taxon>Flavobacteriia</taxon>
        <taxon>Flavobacteriales</taxon>
        <taxon>Vicingaceae</taxon>
        <taxon>Vicingus</taxon>
    </lineage>
</organism>
<dbReference type="EC" id="2.4.99.12" evidence="2 8"/>
<evidence type="ECO:0000256" key="2">
    <source>
        <dbReference type="ARBA" id="ARBA00012621"/>
    </source>
</evidence>
<dbReference type="GO" id="GO:0005886">
    <property type="term" value="C:plasma membrane"/>
    <property type="evidence" value="ECO:0007669"/>
    <property type="project" value="UniProtKB-SubCell"/>
</dbReference>
<dbReference type="InterPro" id="IPR039901">
    <property type="entry name" value="Kdotransferase"/>
</dbReference>
<gene>
    <name evidence="10" type="ORF">FRY74_01310</name>
</gene>
<feature type="active site" description="Proton acceptor" evidence="7">
    <location>
        <position position="60"/>
    </location>
</feature>
<evidence type="ECO:0000256" key="7">
    <source>
        <dbReference type="PIRSR" id="PIRSR639901-1"/>
    </source>
</evidence>
<dbReference type="EMBL" id="VOOS01000001">
    <property type="protein sequence ID" value="TXB66851.1"/>
    <property type="molecule type" value="Genomic_DNA"/>
</dbReference>
<dbReference type="Gene3D" id="3.40.50.11720">
    <property type="entry name" value="3-Deoxy-D-manno-octulosonic-acid transferase, N-terminal domain"/>
    <property type="match status" value="1"/>
</dbReference>
<comment type="subcellular location">
    <subcellularLocation>
        <location evidence="8">Cell membrane</location>
    </subcellularLocation>
</comment>
<comment type="pathway">
    <text evidence="1 8">Bacterial outer membrane biogenesis; LPS core biosynthesis.</text>
</comment>
<dbReference type="GO" id="GO:0009244">
    <property type="term" value="P:lipopolysaccharide core region biosynthetic process"/>
    <property type="evidence" value="ECO:0007669"/>
    <property type="project" value="UniProtKB-UniRule"/>
</dbReference>
<protein>
    <recommendedName>
        <fullName evidence="3 8">3-deoxy-D-manno-octulosonic acid transferase</fullName>
        <shortName evidence="8">Kdo transferase</shortName>
        <ecNumber evidence="2 8">2.4.99.12</ecNumber>
    </recommendedName>
    <alternativeName>
        <fullName evidence="5 8">Lipid IV(A) 3-deoxy-D-manno-octulosonic acid transferase</fullName>
    </alternativeName>
</protein>
<dbReference type="InterPro" id="IPR038107">
    <property type="entry name" value="Glycos_transf_N_sf"/>
</dbReference>
<keyword evidence="8" id="KW-0472">Membrane</keyword>
<keyword evidence="8" id="KW-0448">Lipopolysaccharide biosynthesis</keyword>
<keyword evidence="4 8" id="KW-0808">Transferase</keyword>
<dbReference type="PANTHER" id="PTHR42755">
    <property type="entry name" value="3-DEOXY-MANNO-OCTULOSONATE CYTIDYLYLTRANSFERASE"/>
    <property type="match status" value="1"/>
</dbReference>
<keyword evidence="11" id="KW-1185">Reference proteome</keyword>
<comment type="caution">
    <text evidence="10">The sequence shown here is derived from an EMBL/GenBank/DDBJ whole genome shotgun (WGS) entry which is preliminary data.</text>
</comment>
<evidence type="ECO:0000259" key="9">
    <source>
        <dbReference type="Pfam" id="PF04413"/>
    </source>
</evidence>